<evidence type="ECO:0008006" key="3">
    <source>
        <dbReference type="Google" id="ProtNLM"/>
    </source>
</evidence>
<dbReference type="EMBL" id="CP144918">
    <property type="protein sequence ID" value="WWA47045.1"/>
    <property type="molecule type" value="Genomic_DNA"/>
</dbReference>
<accession>A0ABZ2D1Y3</accession>
<evidence type="ECO:0000313" key="1">
    <source>
        <dbReference type="EMBL" id="WWA47045.1"/>
    </source>
</evidence>
<reference evidence="1 2" key="1">
    <citation type="submission" date="2024-02" db="EMBL/GenBank/DDBJ databases">
        <title>The whole genome sequence of five bacterial samples isolated from Abu Dhabi Sabkha-shore region.</title>
        <authorList>
            <person name="Sudalaimuthuasari N."/>
            <person name="Sarfraz B."/>
            <person name="Tuyisabe J.D."/>
            <person name="Mugisha Ntwali L.D.M."/>
            <person name="Ali A.I.A.A."/>
            <person name="Almansoori S.Z.A."/>
            <person name="Alajami H.S.A."/>
            <person name="Almeqbaali A.A.S."/>
            <person name="Kundu B."/>
            <person name="Saeed E.E."/>
            <person name="Sukumarinath V."/>
            <person name="Mishra A.K."/>
            <person name="Hazzouri K.M."/>
            <person name="Almaskari R."/>
            <person name="Sharma A.K."/>
            <person name="Amiri K.M.A."/>
        </authorList>
    </citation>
    <scope>NUCLEOTIDE SEQUENCE [LARGE SCALE GENOMIC DNA]</scope>
    <source>
        <strain evidence="2">kcgeb_sd</strain>
    </source>
</reference>
<dbReference type="Proteomes" id="UP001335183">
    <property type="component" value="Chromosome"/>
</dbReference>
<keyword evidence="2" id="KW-1185">Reference proteome</keyword>
<proteinExistence type="predicted"/>
<gene>
    <name evidence="1" type="ORF">V5F89_12375</name>
</gene>
<sequence length="68" mass="7679">MRMAAAPRSQTIRPTLEQLLDEQVDALDSVMAEVRLGIRNQRHYDDLEERAGAIGAEIRGAFREGRRA</sequence>
<evidence type="ECO:0000313" key="2">
    <source>
        <dbReference type="Proteomes" id="UP001335183"/>
    </source>
</evidence>
<dbReference type="RefSeq" id="WP_338445936.1">
    <property type="nucleotide sequence ID" value="NZ_CP144918.1"/>
</dbReference>
<name>A0ABZ2D1Y3_9SPHN</name>
<organism evidence="1 2">
    <name type="scientific">Pelagerythrobacter marensis</name>
    <dbReference type="NCBI Taxonomy" id="543877"/>
    <lineage>
        <taxon>Bacteria</taxon>
        <taxon>Pseudomonadati</taxon>
        <taxon>Pseudomonadota</taxon>
        <taxon>Alphaproteobacteria</taxon>
        <taxon>Sphingomonadales</taxon>
        <taxon>Erythrobacteraceae</taxon>
        <taxon>Pelagerythrobacter</taxon>
    </lineage>
</organism>
<protein>
    <recommendedName>
        <fullName evidence="3">DUF2383 domain-containing protein</fullName>
    </recommendedName>
</protein>